<keyword evidence="4" id="KW-1185">Reference proteome</keyword>
<gene>
    <name evidence="3" type="ORF">ENUP19_0122G0029</name>
</gene>
<reference evidence="3 4" key="1">
    <citation type="journal article" date="2019" name="PLoS Negl. Trop. Dis.">
        <title>Whole genome sequencing of Entamoeba nuttalli reveals mammalian host-related molecular signatures and a novel octapeptide-repeat surface protein.</title>
        <authorList>
            <person name="Tanaka M."/>
            <person name="Makiuchi T."/>
            <person name="Komiyama T."/>
            <person name="Shiina T."/>
            <person name="Osaki K."/>
            <person name="Tachibana H."/>
        </authorList>
    </citation>
    <scope>NUCLEOTIDE SEQUENCE [LARGE SCALE GENOMIC DNA]</scope>
    <source>
        <strain evidence="3 4">P19-061405</strain>
    </source>
</reference>
<feature type="domain" description="TLDc" evidence="2">
    <location>
        <begin position="181"/>
        <end position="313"/>
    </location>
</feature>
<dbReference type="Pfam" id="PF07534">
    <property type="entry name" value="TLD"/>
    <property type="match status" value="1"/>
</dbReference>
<evidence type="ECO:0000313" key="4">
    <source>
        <dbReference type="Proteomes" id="UP001628156"/>
    </source>
</evidence>
<organism evidence="3 4">
    <name type="scientific">Entamoeba nuttalli</name>
    <dbReference type="NCBI Taxonomy" id="412467"/>
    <lineage>
        <taxon>Eukaryota</taxon>
        <taxon>Amoebozoa</taxon>
        <taxon>Evosea</taxon>
        <taxon>Archamoebae</taxon>
        <taxon>Mastigamoebida</taxon>
        <taxon>Entamoebidae</taxon>
        <taxon>Entamoeba</taxon>
    </lineage>
</organism>
<proteinExistence type="predicted"/>
<comment type="caution">
    <text evidence="3">The sequence shown here is derived from an EMBL/GenBank/DDBJ whole genome shotgun (WGS) entry which is preliminary data.</text>
</comment>
<evidence type="ECO:0000256" key="1">
    <source>
        <dbReference type="SAM" id="Coils"/>
    </source>
</evidence>
<sequence length="380" mass="45029">MSATQRIELKGNNIMFNFNSFKEQVMKEYDLGNSFKKVIERIEEYDGEEKVEELERSLREIDSILKEKRIRIEAAENYLNYINDCISERRKEKDERLNELRKEVSLLKGEGGIKRKKKDIEEPIKLKRLNSNNIKKERTESKDENTLKNKTLIKTEKSSEREGDEEDEEFILNERMVKKYEKMFEENEVETIKDNVKYLMTWVEMNKMRILYDSVIDGSNYEVIFDKIKKKPNIYVIIIDNNDNVFGGFISHSIKVLSEKEEENIDIIEDNNHFVFCLYPSNDERTTMRWIPKDYEEDEEQTEDVDLLSYGGDIKIWSKNEFIISIGNFYRGWIDIASIGENCSYNHSLYMVYQGMNQSYCNGDGTPFSAERILIVQMGK</sequence>
<evidence type="ECO:0000313" key="3">
    <source>
        <dbReference type="EMBL" id="GAB1222883.1"/>
    </source>
</evidence>
<dbReference type="Proteomes" id="UP001628156">
    <property type="component" value="Unassembled WGS sequence"/>
</dbReference>
<name>A0ABQ0DJ53_9EUKA</name>
<dbReference type="InterPro" id="IPR006571">
    <property type="entry name" value="TLDc_dom"/>
</dbReference>
<evidence type="ECO:0000259" key="2">
    <source>
        <dbReference type="Pfam" id="PF07534"/>
    </source>
</evidence>
<keyword evidence="1" id="KW-0175">Coiled coil</keyword>
<feature type="coiled-coil region" evidence="1">
    <location>
        <begin position="51"/>
        <end position="110"/>
    </location>
</feature>
<dbReference type="EMBL" id="BAAFRS010000122">
    <property type="protein sequence ID" value="GAB1222883.1"/>
    <property type="molecule type" value="Genomic_DNA"/>
</dbReference>
<protein>
    <recommendedName>
        <fullName evidence="2">TLDc domain-containing protein</fullName>
    </recommendedName>
</protein>
<accession>A0ABQ0DJ53</accession>